<reference evidence="3 4" key="1">
    <citation type="journal article" date="2017" name="Nat. Ecol. Evol.">
        <title>Scallop genome provides insights into evolution of bilaterian karyotype and development.</title>
        <authorList>
            <person name="Wang S."/>
            <person name="Zhang J."/>
            <person name="Jiao W."/>
            <person name="Li J."/>
            <person name="Xun X."/>
            <person name="Sun Y."/>
            <person name="Guo X."/>
            <person name="Huan P."/>
            <person name="Dong B."/>
            <person name="Zhang L."/>
            <person name="Hu X."/>
            <person name="Sun X."/>
            <person name="Wang J."/>
            <person name="Zhao C."/>
            <person name="Wang Y."/>
            <person name="Wang D."/>
            <person name="Huang X."/>
            <person name="Wang R."/>
            <person name="Lv J."/>
            <person name="Li Y."/>
            <person name="Zhang Z."/>
            <person name="Liu B."/>
            <person name="Lu W."/>
            <person name="Hui Y."/>
            <person name="Liang J."/>
            <person name="Zhou Z."/>
            <person name="Hou R."/>
            <person name="Li X."/>
            <person name="Liu Y."/>
            <person name="Li H."/>
            <person name="Ning X."/>
            <person name="Lin Y."/>
            <person name="Zhao L."/>
            <person name="Xing Q."/>
            <person name="Dou J."/>
            <person name="Li Y."/>
            <person name="Mao J."/>
            <person name="Guo H."/>
            <person name="Dou H."/>
            <person name="Li T."/>
            <person name="Mu C."/>
            <person name="Jiang W."/>
            <person name="Fu Q."/>
            <person name="Fu X."/>
            <person name="Miao Y."/>
            <person name="Liu J."/>
            <person name="Yu Q."/>
            <person name="Li R."/>
            <person name="Liao H."/>
            <person name="Li X."/>
            <person name="Kong Y."/>
            <person name="Jiang Z."/>
            <person name="Chourrout D."/>
            <person name="Li R."/>
            <person name="Bao Z."/>
        </authorList>
    </citation>
    <scope>NUCLEOTIDE SEQUENCE [LARGE SCALE GENOMIC DNA]</scope>
    <source>
        <strain evidence="3 4">PY_sf001</strain>
    </source>
</reference>
<protein>
    <recommendedName>
        <fullName evidence="2">ShKT domain-containing protein</fullName>
    </recommendedName>
</protein>
<keyword evidence="1" id="KW-0472">Membrane</keyword>
<feature type="domain" description="ShKT" evidence="2">
    <location>
        <begin position="585"/>
        <end position="625"/>
    </location>
</feature>
<name>A0A210PSN5_MIZYE</name>
<evidence type="ECO:0000259" key="2">
    <source>
        <dbReference type="SMART" id="SM00254"/>
    </source>
</evidence>
<comment type="caution">
    <text evidence="3">The sequence shown here is derived from an EMBL/GenBank/DDBJ whole genome shotgun (WGS) entry which is preliminary data.</text>
</comment>
<gene>
    <name evidence="3" type="ORF">KP79_PYT03688</name>
</gene>
<sequence>MASNGVIVICSQKETSSTVGRVAWGIRRQQGQGYLLYSFEIHSDGDRKSKKHEGIHLGFVLLLDMCAMIISYAVQTISLSMVPTTNAAVQANIVSTPLKSTTPLTCFGQMCGSSHSICLVNKEEHGFTGRCEAPEHCHRHAKCTASYGTVHGPGHECCCMDQQCVDNLSSGTIQHSGSFLTCLGQTCDAHKPYCRLHSGDDHLTGHCMEEWQCMEHHRGICRSLSDTHGHEGCCCQHDTCIDTITGTHHASSSHTSSTSGIFSNDLQCSECSDIATQTCVHDHLKCGVNEVCKIKHTLQGKVSTQCESILQCATDKFADANQRQTLCCGSDQCTTNAVHNITSTGGHLTCPICNNQYLGDCHGDHLCAAGDSCMFEAQSGRLSTKCSPNCQQQGSNTFCCNDNYCVASTIKHFHQVSFVCPRCTDQSKDVCLASTITCSGSTAGCSIVRTERGFTAGCSSSFQDCMAVANTNSAACALSSPIDNTTHCQTCCQKDDADCIRQALSVHSSTTGMPITVAPAMKTSPVVQTPQPTPGGTNAPVVTASVTTASPMITEPTTSDTNTFATSTAAPVVTSTPTATVAPKVCVDNDPQSCQALHGTLCTATDLPIHHLAVVTCAKSCGFCDEYLQLDATTTATSAPPVTTTPRATTTPKVCMDMDPDSCLRMEATLCPAADPNLHHMAVATCAKTCNFCDEFLHL</sequence>
<proteinExistence type="predicted"/>
<dbReference type="SMART" id="SM00254">
    <property type="entry name" value="ShKT"/>
    <property type="match status" value="2"/>
</dbReference>
<dbReference type="AlphaFoldDB" id="A0A210PSN5"/>
<keyword evidence="1" id="KW-0812">Transmembrane</keyword>
<evidence type="ECO:0000256" key="1">
    <source>
        <dbReference type="SAM" id="Phobius"/>
    </source>
</evidence>
<feature type="transmembrane region" description="Helical" evidence="1">
    <location>
        <begin position="55"/>
        <end position="74"/>
    </location>
</feature>
<keyword evidence="1" id="KW-1133">Transmembrane helix</keyword>
<keyword evidence="4" id="KW-1185">Reference proteome</keyword>
<dbReference type="EMBL" id="NEDP02005524">
    <property type="protein sequence ID" value="OWF39474.1"/>
    <property type="molecule type" value="Genomic_DNA"/>
</dbReference>
<accession>A0A210PSN5</accession>
<dbReference type="OrthoDB" id="10435364at2759"/>
<dbReference type="InterPro" id="IPR003582">
    <property type="entry name" value="ShKT_dom"/>
</dbReference>
<dbReference type="Proteomes" id="UP000242188">
    <property type="component" value="Unassembled WGS sequence"/>
</dbReference>
<evidence type="ECO:0000313" key="4">
    <source>
        <dbReference type="Proteomes" id="UP000242188"/>
    </source>
</evidence>
<feature type="domain" description="ShKT" evidence="2">
    <location>
        <begin position="654"/>
        <end position="694"/>
    </location>
</feature>
<evidence type="ECO:0000313" key="3">
    <source>
        <dbReference type="EMBL" id="OWF39474.1"/>
    </source>
</evidence>
<organism evidence="3 4">
    <name type="scientific">Mizuhopecten yessoensis</name>
    <name type="common">Japanese scallop</name>
    <name type="synonym">Patinopecten yessoensis</name>
    <dbReference type="NCBI Taxonomy" id="6573"/>
    <lineage>
        <taxon>Eukaryota</taxon>
        <taxon>Metazoa</taxon>
        <taxon>Spiralia</taxon>
        <taxon>Lophotrochozoa</taxon>
        <taxon>Mollusca</taxon>
        <taxon>Bivalvia</taxon>
        <taxon>Autobranchia</taxon>
        <taxon>Pteriomorphia</taxon>
        <taxon>Pectinida</taxon>
        <taxon>Pectinoidea</taxon>
        <taxon>Pectinidae</taxon>
        <taxon>Mizuhopecten</taxon>
    </lineage>
</organism>